<dbReference type="Proteomes" id="UP000011173">
    <property type="component" value="Chromosome"/>
</dbReference>
<dbReference type="PATRIC" id="fig|592029.3.peg.1626"/>
<dbReference type="EMBL" id="CP001397">
    <property type="protein sequence ID" value="AGC76767.1"/>
    <property type="molecule type" value="Genomic_DNA"/>
</dbReference>
<name>L7W973_NONDD</name>
<accession>L7W973</accession>
<protein>
    <submittedName>
        <fullName evidence="1">Uncharacterized protein</fullName>
    </submittedName>
</protein>
<sequence>MYFSAFAKAKPTTSTMIHLECFKLRTSVRNCELMKKKN</sequence>
<gene>
    <name evidence="1" type="ordered locus">DDD_1640</name>
</gene>
<evidence type="ECO:0000313" key="2">
    <source>
        <dbReference type="Proteomes" id="UP000011173"/>
    </source>
</evidence>
<dbReference type="KEGG" id="ndo:DDD_1640"/>
<reference evidence="1 2" key="1">
    <citation type="journal article" date="2013" name="Genome Biol. Evol.">
        <title>Genomic makeup of the marine flavobacterium Nonlabens (Donghaeana) dokdonensis DSW-6 and identification of a novel class of rhodopsins.</title>
        <authorList>
            <person name="Kwon S.K."/>
            <person name="Kim B.K."/>
            <person name="Song J.Y."/>
            <person name="Kwak M.J."/>
            <person name="Lee C.H."/>
            <person name="Yoon J.H."/>
            <person name="Oh T.K."/>
            <person name="Kim J.F."/>
        </authorList>
    </citation>
    <scope>NUCLEOTIDE SEQUENCE [LARGE SCALE GENOMIC DNA]</scope>
    <source>
        <strain evidence="2">DSM 17205 / KCTC 12402 / DSW-6</strain>
    </source>
</reference>
<dbReference type="AlphaFoldDB" id="L7W973"/>
<dbReference type="HOGENOM" id="CLU_3330823_0_0_10"/>
<organism evidence="1 2">
    <name type="scientific">Nonlabens dokdonensis (strain DSM 17205 / KCTC 12402 / DSW-6)</name>
    <name type="common">Donghaeana dokdonensis</name>
    <dbReference type="NCBI Taxonomy" id="592029"/>
    <lineage>
        <taxon>Bacteria</taxon>
        <taxon>Pseudomonadati</taxon>
        <taxon>Bacteroidota</taxon>
        <taxon>Flavobacteriia</taxon>
        <taxon>Flavobacteriales</taxon>
        <taxon>Flavobacteriaceae</taxon>
        <taxon>Nonlabens</taxon>
    </lineage>
</organism>
<evidence type="ECO:0000313" key="1">
    <source>
        <dbReference type="EMBL" id="AGC76767.1"/>
    </source>
</evidence>
<proteinExistence type="predicted"/>